<accession>A0A402BF78</accession>
<evidence type="ECO:0000256" key="3">
    <source>
        <dbReference type="ARBA" id="ARBA00022982"/>
    </source>
</evidence>
<evidence type="ECO:0000313" key="9">
    <source>
        <dbReference type="Proteomes" id="UP000287171"/>
    </source>
</evidence>
<evidence type="ECO:0000259" key="7">
    <source>
        <dbReference type="PROSITE" id="PS51379"/>
    </source>
</evidence>
<name>A0A402BF78_9CHLR</name>
<sequence length="78" mass="8418">MRVIVSASNCIASGMCVLACPQVFAQNEIDGSVEVLDHHPPASLFASIHNVVSNCPAQVFRIEDPDTHSDILIEEEKA</sequence>
<comment type="caution">
    <text evidence="8">The sequence shown here is derived from an EMBL/GenBank/DDBJ whole genome shotgun (WGS) entry which is preliminary data.</text>
</comment>
<dbReference type="PROSITE" id="PS51379">
    <property type="entry name" value="4FE4S_FER_2"/>
    <property type="match status" value="1"/>
</dbReference>
<dbReference type="SUPFAM" id="SSF54862">
    <property type="entry name" value="4Fe-4S ferredoxins"/>
    <property type="match status" value="1"/>
</dbReference>
<feature type="chain" id="PRO_5019144579" description="4Fe-4S ferredoxin-type domain-containing protein" evidence="6">
    <location>
        <begin position="26"/>
        <end position="78"/>
    </location>
</feature>
<feature type="domain" description="4Fe-4S ferredoxin-type" evidence="7">
    <location>
        <begin position="1"/>
        <end position="29"/>
    </location>
</feature>
<feature type="signal peptide" evidence="6">
    <location>
        <begin position="1"/>
        <end position="25"/>
    </location>
</feature>
<proteinExistence type="predicted"/>
<evidence type="ECO:0000256" key="1">
    <source>
        <dbReference type="ARBA" id="ARBA00022448"/>
    </source>
</evidence>
<dbReference type="GO" id="GO:0051536">
    <property type="term" value="F:iron-sulfur cluster binding"/>
    <property type="evidence" value="ECO:0007669"/>
    <property type="project" value="UniProtKB-KW"/>
</dbReference>
<dbReference type="Proteomes" id="UP000287171">
    <property type="component" value="Unassembled WGS sequence"/>
</dbReference>
<evidence type="ECO:0000313" key="8">
    <source>
        <dbReference type="EMBL" id="GCE30054.1"/>
    </source>
</evidence>
<reference evidence="9" key="1">
    <citation type="submission" date="2018-12" db="EMBL/GenBank/DDBJ databases">
        <title>Tengunoibacter tsumagoiensis gen. nov., sp. nov., Dictyobacter kobayashii sp. nov., D. alpinus sp. nov., and D. joshuensis sp. nov. and description of Dictyobacteraceae fam. nov. within the order Ktedonobacterales isolated from Tengu-no-mugimeshi.</title>
        <authorList>
            <person name="Wang C.M."/>
            <person name="Zheng Y."/>
            <person name="Sakai Y."/>
            <person name="Toyoda A."/>
            <person name="Minakuchi Y."/>
            <person name="Abe K."/>
            <person name="Yokota A."/>
            <person name="Yabe S."/>
        </authorList>
    </citation>
    <scope>NUCLEOTIDE SEQUENCE [LARGE SCALE GENOMIC DNA]</scope>
    <source>
        <strain evidence="9">Uno16</strain>
    </source>
</reference>
<dbReference type="InterPro" id="IPR051269">
    <property type="entry name" value="Fe-S_cluster_ET"/>
</dbReference>
<keyword evidence="6" id="KW-0732">Signal</keyword>
<dbReference type="InterPro" id="IPR017896">
    <property type="entry name" value="4Fe4S_Fe-S-bd"/>
</dbReference>
<evidence type="ECO:0000256" key="5">
    <source>
        <dbReference type="ARBA" id="ARBA00023014"/>
    </source>
</evidence>
<keyword evidence="5" id="KW-0411">Iron-sulfur</keyword>
<organism evidence="8 9">
    <name type="scientific">Dictyobacter alpinus</name>
    <dbReference type="NCBI Taxonomy" id="2014873"/>
    <lineage>
        <taxon>Bacteria</taxon>
        <taxon>Bacillati</taxon>
        <taxon>Chloroflexota</taxon>
        <taxon>Ktedonobacteria</taxon>
        <taxon>Ktedonobacterales</taxon>
        <taxon>Dictyobacteraceae</taxon>
        <taxon>Dictyobacter</taxon>
    </lineage>
</organism>
<keyword evidence="4" id="KW-0408">Iron</keyword>
<dbReference type="RefSeq" id="WP_126630218.1">
    <property type="nucleotide sequence ID" value="NZ_BIFT01000002.1"/>
</dbReference>
<dbReference type="EMBL" id="BIFT01000002">
    <property type="protein sequence ID" value="GCE30054.1"/>
    <property type="molecule type" value="Genomic_DNA"/>
</dbReference>
<dbReference type="Gene3D" id="3.30.70.20">
    <property type="match status" value="1"/>
</dbReference>
<keyword evidence="1" id="KW-0813">Transport</keyword>
<dbReference type="PANTHER" id="PTHR36923:SF3">
    <property type="entry name" value="FERREDOXIN"/>
    <property type="match status" value="1"/>
</dbReference>
<evidence type="ECO:0000256" key="4">
    <source>
        <dbReference type="ARBA" id="ARBA00023004"/>
    </source>
</evidence>
<dbReference type="GO" id="GO:0046872">
    <property type="term" value="F:metal ion binding"/>
    <property type="evidence" value="ECO:0007669"/>
    <property type="project" value="UniProtKB-KW"/>
</dbReference>
<keyword evidence="9" id="KW-1185">Reference proteome</keyword>
<dbReference type="Pfam" id="PF13370">
    <property type="entry name" value="Fer4_13"/>
    <property type="match status" value="1"/>
</dbReference>
<dbReference type="PANTHER" id="PTHR36923">
    <property type="entry name" value="FERREDOXIN"/>
    <property type="match status" value="1"/>
</dbReference>
<keyword evidence="2" id="KW-0479">Metal-binding</keyword>
<evidence type="ECO:0000256" key="6">
    <source>
        <dbReference type="SAM" id="SignalP"/>
    </source>
</evidence>
<keyword evidence="3" id="KW-0249">Electron transport</keyword>
<dbReference type="OrthoDB" id="9803319at2"/>
<dbReference type="AlphaFoldDB" id="A0A402BF78"/>
<protein>
    <recommendedName>
        <fullName evidence="7">4Fe-4S ferredoxin-type domain-containing protein</fullName>
    </recommendedName>
</protein>
<gene>
    <name evidence="8" type="ORF">KDA_55380</name>
</gene>
<evidence type="ECO:0000256" key="2">
    <source>
        <dbReference type="ARBA" id="ARBA00022723"/>
    </source>
</evidence>